<dbReference type="AlphaFoldDB" id="A0A7J6FPP1"/>
<protein>
    <submittedName>
        <fullName evidence="1">Uncharacterized protein</fullName>
    </submittedName>
</protein>
<dbReference type="PANTHER" id="PTHR33709:SF17">
    <property type="entry name" value="UBIQUITIN-SPECIFIC PROTEASE FAMILY C19-RELATED PROTEIN"/>
    <property type="match status" value="1"/>
</dbReference>
<dbReference type="InterPro" id="IPR040339">
    <property type="entry name" value="At1g16860-like"/>
</dbReference>
<dbReference type="EMBL" id="JAATIP010000105">
    <property type="protein sequence ID" value="KAF4372612.1"/>
    <property type="molecule type" value="Genomic_DNA"/>
</dbReference>
<dbReference type="PANTHER" id="PTHR33709">
    <property type="entry name" value="OSJNBA0035M09.9 PROTEIN"/>
    <property type="match status" value="1"/>
</dbReference>
<evidence type="ECO:0000313" key="1">
    <source>
        <dbReference type="EMBL" id="KAF4372612.1"/>
    </source>
</evidence>
<accession>A0A7J6FPP1</accession>
<organism evidence="1 2">
    <name type="scientific">Cannabis sativa</name>
    <name type="common">Hemp</name>
    <name type="synonym">Marijuana</name>
    <dbReference type="NCBI Taxonomy" id="3483"/>
    <lineage>
        <taxon>Eukaryota</taxon>
        <taxon>Viridiplantae</taxon>
        <taxon>Streptophyta</taxon>
        <taxon>Embryophyta</taxon>
        <taxon>Tracheophyta</taxon>
        <taxon>Spermatophyta</taxon>
        <taxon>Magnoliopsida</taxon>
        <taxon>eudicotyledons</taxon>
        <taxon>Gunneridae</taxon>
        <taxon>Pentapetalae</taxon>
        <taxon>rosids</taxon>
        <taxon>fabids</taxon>
        <taxon>Rosales</taxon>
        <taxon>Cannabaceae</taxon>
        <taxon>Cannabis</taxon>
    </lineage>
</organism>
<name>A0A7J6FPP1_CANSA</name>
<dbReference type="Proteomes" id="UP000525078">
    <property type="component" value="Unassembled WGS sequence"/>
</dbReference>
<reference evidence="1 2" key="1">
    <citation type="journal article" date="2020" name="bioRxiv">
        <title>Sequence and annotation of 42 cannabis genomes reveals extensive copy number variation in cannabinoid synthesis and pathogen resistance genes.</title>
        <authorList>
            <person name="Mckernan K.J."/>
            <person name="Helbert Y."/>
            <person name="Kane L.T."/>
            <person name="Ebling H."/>
            <person name="Zhang L."/>
            <person name="Liu B."/>
            <person name="Eaton Z."/>
            <person name="Mclaughlin S."/>
            <person name="Kingan S."/>
            <person name="Baybayan P."/>
            <person name="Concepcion G."/>
            <person name="Jordan M."/>
            <person name="Riva A."/>
            <person name="Barbazuk W."/>
            <person name="Harkins T."/>
        </authorList>
    </citation>
    <scope>NUCLEOTIDE SEQUENCE [LARGE SCALE GENOMIC DNA]</scope>
    <source>
        <strain evidence="2">cv. Jamaican Lion 4</strain>
        <tissue evidence="1">Leaf</tissue>
    </source>
</reference>
<proteinExistence type="predicted"/>
<comment type="caution">
    <text evidence="1">The sequence shown here is derived from an EMBL/GenBank/DDBJ whole genome shotgun (WGS) entry which is preliminary data.</text>
</comment>
<evidence type="ECO:0000313" key="2">
    <source>
        <dbReference type="Proteomes" id="UP000525078"/>
    </source>
</evidence>
<sequence>MRLKEGYIKEGSTVSVMGVVQRHDNVLMIVPSAEPVSTGCQWSRCLLPTYVDGLILMCDDNQNADVNAYTKNTQVIYIKEGSTVSVMGVVQRHDNVLMIVPSAEPVSTGCQWSRCLLPTYVDGLILMCDDNQNADVIPV</sequence>
<gene>
    <name evidence="1" type="ORF">F8388_027285</name>
</gene>